<reference evidence="7 8" key="1">
    <citation type="submission" date="2023-07" db="EMBL/GenBank/DDBJ databases">
        <title>Sorghum-associated microbial communities from plants grown in Nebraska, USA.</title>
        <authorList>
            <person name="Schachtman D."/>
        </authorList>
    </citation>
    <scope>NUCLEOTIDE SEQUENCE [LARGE SCALE GENOMIC DNA]</scope>
    <source>
        <strain evidence="7 8">584</strain>
    </source>
</reference>
<dbReference type="Proteomes" id="UP001262410">
    <property type="component" value="Unassembled WGS sequence"/>
</dbReference>
<proteinExistence type="inferred from homology"/>
<protein>
    <submittedName>
        <fullName evidence="7">Fatty-acyl-CoA synthase</fullName>
        <ecNumber evidence="7">6.2.1.-</ecNumber>
    </submittedName>
</protein>
<evidence type="ECO:0000313" key="8">
    <source>
        <dbReference type="Proteomes" id="UP001262410"/>
    </source>
</evidence>
<organism evidence="7 8">
    <name type="scientific">Inquilinus ginsengisoli</name>
    <dbReference type="NCBI Taxonomy" id="363840"/>
    <lineage>
        <taxon>Bacteria</taxon>
        <taxon>Pseudomonadati</taxon>
        <taxon>Pseudomonadota</taxon>
        <taxon>Alphaproteobacteria</taxon>
        <taxon>Rhodospirillales</taxon>
        <taxon>Rhodospirillaceae</taxon>
        <taxon>Inquilinus</taxon>
    </lineage>
</organism>
<dbReference type="GO" id="GO:0016874">
    <property type="term" value="F:ligase activity"/>
    <property type="evidence" value="ECO:0007669"/>
    <property type="project" value="UniProtKB-KW"/>
</dbReference>
<dbReference type="InterPro" id="IPR045851">
    <property type="entry name" value="AMP-bd_C_sf"/>
</dbReference>
<dbReference type="InterPro" id="IPR025110">
    <property type="entry name" value="AMP-bd_C"/>
</dbReference>
<feature type="domain" description="AMP-binding enzyme C-terminal" evidence="6">
    <location>
        <begin position="450"/>
        <end position="524"/>
    </location>
</feature>
<comment type="similarity">
    <text evidence="1">Belongs to the ATP-dependent AMP-binding enzyme family.</text>
</comment>
<dbReference type="Pfam" id="PF13193">
    <property type="entry name" value="AMP-binding_C"/>
    <property type="match status" value="1"/>
</dbReference>
<keyword evidence="3" id="KW-0276">Fatty acid metabolism</keyword>
<evidence type="ECO:0000256" key="4">
    <source>
        <dbReference type="ARBA" id="ARBA00023098"/>
    </source>
</evidence>
<dbReference type="SUPFAM" id="SSF56801">
    <property type="entry name" value="Acetyl-CoA synthetase-like"/>
    <property type="match status" value="1"/>
</dbReference>
<comment type="caution">
    <text evidence="7">The sequence shown here is derived from an EMBL/GenBank/DDBJ whole genome shotgun (WGS) entry which is preliminary data.</text>
</comment>
<evidence type="ECO:0000256" key="3">
    <source>
        <dbReference type="ARBA" id="ARBA00022832"/>
    </source>
</evidence>
<dbReference type="PANTHER" id="PTHR43859">
    <property type="entry name" value="ACYL-ACTIVATING ENZYME"/>
    <property type="match status" value="1"/>
</dbReference>
<dbReference type="EMBL" id="JAVDPW010000021">
    <property type="protein sequence ID" value="MDR6294548.1"/>
    <property type="molecule type" value="Genomic_DNA"/>
</dbReference>
<accession>A0ABU1K1V6</accession>
<evidence type="ECO:0000259" key="6">
    <source>
        <dbReference type="Pfam" id="PF13193"/>
    </source>
</evidence>
<dbReference type="CDD" id="cd12119">
    <property type="entry name" value="ttLC_FACS_AlkK_like"/>
    <property type="match status" value="1"/>
</dbReference>
<dbReference type="Gene3D" id="3.40.50.12780">
    <property type="entry name" value="N-terminal domain of ligase-like"/>
    <property type="match status" value="1"/>
</dbReference>
<name>A0ABU1K1V6_9PROT</name>
<keyword evidence="2 7" id="KW-0436">Ligase</keyword>
<evidence type="ECO:0000256" key="1">
    <source>
        <dbReference type="ARBA" id="ARBA00006432"/>
    </source>
</evidence>
<dbReference type="EC" id="6.2.1.-" evidence="7"/>
<evidence type="ECO:0000259" key="5">
    <source>
        <dbReference type="Pfam" id="PF00501"/>
    </source>
</evidence>
<dbReference type="Gene3D" id="3.30.300.30">
    <property type="match status" value="1"/>
</dbReference>
<dbReference type="PANTHER" id="PTHR43859:SF4">
    <property type="entry name" value="BUTANOATE--COA LIGASE AAE1-RELATED"/>
    <property type="match status" value="1"/>
</dbReference>
<sequence length="540" mass="59126">MQQGPLLVTHLLRYAERFHRAARITTQRRDGSTAALAYPELAARTARLAHALAARGIARGERLATLAWNDHRHLELYYGVAGIGAVCHTVNPRLFPDQIAFILNDAGDTHLFLDPMFLPILCAIGDRVPAALKTLVLLEPPAETVPATLAARFEVLDYEALIAGHAETFDWPEFEENTAAFLCYSSGTTGDPKGVLYSHRSCVLHAYGANQPDSFGLRSVDTVMPVVPMFHVNAWGIPFVALLAGASLVLPGPRLDGASLFRLMEETGVTLSAGVPTIWLGLLNHLRETGSRFAKPPRLLIGGSACPLPIIETLERDYGACVDHAWGMTETSPIGLYNTPKREQAGWSAADRLRLKRKQGRPVAGVQLRIVDAEGREVAMDGVAFGEILVRGPWVAAAYFGHDDDPAFTADGWFRTGDVATMDESGYVEIVDRAKDVIKSGGEWISSIALENIAIGHPKLREAAVIGARHPKWDERPVLVAVAAEGTTPTKAEILEWFDGKVAKWWRPDDVIFVDELPHTATGKLLKTELRKRYRDHLSP</sequence>
<keyword evidence="4" id="KW-0443">Lipid metabolism</keyword>
<dbReference type="Pfam" id="PF00501">
    <property type="entry name" value="AMP-binding"/>
    <property type="match status" value="1"/>
</dbReference>
<dbReference type="InterPro" id="IPR000873">
    <property type="entry name" value="AMP-dep_synth/lig_dom"/>
</dbReference>
<gene>
    <name evidence="7" type="ORF">E9232_007102</name>
</gene>
<dbReference type="InterPro" id="IPR042099">
    <property type="entry name" value="ANL_N_sf"/>
</dbReference>
<dbReference type="InterPro" id="IPR020845">
    <property type="entry name" value="AMP-binding_CS"/>
</dbReference>
<dbReference type="NCBIfam" id="NF004837">
    <property type="entry name" value="PRK06187.1"/>
    <property type="match status" value="1"/>
</dbReference>
<dbReference type="RefSeq" id="WP_309802126.1">
    <property type="nucleotide sequence ID" value="NZ_JAVDPW010000021.1"/>
</dbReference>
<feature type="domain" description="AMP-dependent synthetase/ligase" evidence="5">
    <location>
        <begin position="31"/>
        <end position="400"/>
    </location>
</feature>
<keyword evidence="8" id="KW-1185">Reference proteome</keyword>
<evidence type="ECO:0000313" key="7">
    <source>
        <dbReference type="EMBL" id="MDR6294548.1"/>
    </source>
</evidence>
<dbReference type="PROSITE" id="PS00455">
    <property type="entry name" value="AMP_BINDING"/>
    <property type="match status" value="1"/>
</dbReference>
<evidence type="ECO:0000256" key="2">
    <source>
        <dbReference type="ARBA" id="ARBA00022598"/>
    </source>
</evidence>